<accession>A0A2I1I380</accession>
<feature type="compositionally biased region" description="Low complexity" evidence="1">
    <location>
        <begin position="188"/>
        <end position="199"/>
    </location>
</feature>
<evidence type="ECO:0008006" key="4">
    <source>
        <dbReference type="Google" id="ProtNLM"/>
    </source>
</evidence>
<gene>
    <name evidence="2" type="ORF">CYJ25_08835</name>
</gene>
<proteinExistence type="predicted"/>
<feature type="compositionally biased region" description="Polar residues" evidence="1">
    <location>
        <begin position="239"/>
        <end position="248"/>
    </location>
</feature>
<dbReference type="AlphaFoldDB" id="A0A2I1I380"/>
<evidence type="ECO:0000313" key="2">
    <source>
        <dbReference type="EMBL" id="PKY65587.1"/>
    </source>
</evidence>
<name>A0A2I1I380_9ACTO</name>
<dbReference type="EMBL" id="PKKJ01000022">
    <property type="protein sequence ID" value="PKY65587.1"/>
    <property type="molecule type" value="Genomic_DNA"/>
</dbReference>
<feature type="region of interest" description="Disordered" evidence="1">
    <location>
        <begin position="188"/>
        <end position="248"/>
    </location>
</feature>
<dbReference type="RefSeq" id="WP_101628772.1">
    <property type="nucleotide sequence ID" value="NZ_PKKJ01000022.1"/>
</dbReference>
<protein>
    <recommendedName>
        <fullName evidence="4">IrrE N-terminal-like domain-containing protein</fullName>
    </recommendedName>
</protein>
<dbReference type="Proteomes" id="UP000234545">
    <property type="component" value="Unassembled WGS sequence"/>
</dbReference>
<sequence>MRPTFGYHQTEGEPIKGKELPQVTGQRSEELWQRAKQIVADLGYTYEETTRKALGGAYGVTMRPMIEGQGEKTIAVATDAPEGHQFKTLIHEISHARLHMDQADQTESMHRGIKEVEAESCAYLVSKYFGLDTADYSTGYIAGWANADEETILATGERVIHNSNWIIDQLNPQTPSDEAVETLERVQTRQQQRDQSQVEQARETTPARSKPPLPGIGEVPQIKKLDHPTQHPTTRRTANKTTSLALHR</sequence>
<evidence type="ECO:0000256" key="1">
    <source>
        <dbReference type="SAM" id="MobiDB-lite"/>
    </source>
</evidence>
<evidence type="ECO:0000313" key="3">
    <source>
        <dbReference type="Proteomes" id="UP000234545"/>
    </source>
</evidence>
<comment type="caution">
    <text evidence="2">The sequence shown here is derived from an EMBL/GenBank/DDBJ whole genome shotgun (WGS) entry which is preliminary data.</text>
</comment>
<organism evidence="2 3">
    <name type="scientific">Schaalia turicensis</name>
    <dbReference type="NCBI Taxonomy" id="131111"/>
    <lineage>
        <taxon>Bacteria</taxon>
        <taxon>Bacillati</taxon>
        <taxon>Actinomycetota</taxon>
        <taxon>Actinomycetes</taxon>
        <taxon>Actinomycetales</taxon>
        <taxon>Actinomycetaceae</taxon>
        <taxon>Schaalia</taxon>
    </lineage>
</organism>
<dbReference type="OrthoDB" id="7605626at2"/>
<reference evidence="2 3" key="1">
    <citation type="submission" date="2017-12" db="EMBL/GenBank/DDBJ databases">
        <title>Phylogenetic diversity of female urinary microbiome.</title>
        <authorList>
            <person name="Thomas-White K."/>
            <person name="Wolfe A.J."/>
        </authorList>
    </citation>
    <scope>NUCLEOTIDE SEQUENCE [LARGE SCALE GENOMIC DNA]</scope>
    <source>
        <strain evidence="2 3">UMB0250</strain>
    </source>
</reference>